<dbReference type="STRING" id="56193.YP76_13220"/>
<evidence type="ECO:0000256" key="7">
    <source>
        <dbReference type="SAM" id="MobiDB-lite"/>
    </source>
</evidence>
<evidence type="ECO:0000256" key="5">
    <source>
        <dbReference type="ARBA" id="ARBA00061227"/>
    </source>
</evidence>
<dbReference type="Pfam" id="PF03241">
    <property type="entry name" value="HpaB"/>
    <property type="match status" value="1"/>
</dbReference>
<keyword evidence="2 6" id="KW-0274">FAD</keyword>
<comment type="similarity">
    <text evidence="5">Belongs to the FADH(2)-utilizing monooxygenase family.</text>
</comment>
<evidence type="ECO:0000256" key="1">
    <source>
        <dbReference type="ARBA" id="ARBA00022630"/>
    </source>
</evidence>
<dbReference type="InterPro" id="IPR024719">
    <property type="entry name" value="HpaB/PvcC/4-BUDH_C"/>
</dbReference>
<dbReference type="EMBL" id="LBIC01000005">
    <property type="protein sequence ID" value="KKW92114.1"/>
    <property type="molecule type" value="Genomic_DNA"/>
</dbReference>
<evidence type="ECO:0000256" key="6">
    <source>
        <dbReference type="PIRSR" id="PIRSR000331-2"/>
    </source>
</evidence>
<evidence type="ECO:0000256" key="4">
    <source>
        <dbReference type="ARBA" id="ARBA00023033"/>
    </source>
</evidence>
<dbReference type="SUPFAM" id="SSF47203">
    <property type="entry name" value="Acyl-CoA dehydrogenase C-terminal domain-like"/>
    <property type="match status" value="1"/>
</dbReference>
<evidence type="ECO:0000259" key="9">
    <source>
        <dbReference type="Pfam" id="PF11794"/>
    </source>
</evidence>
<dbReference type="InterPro" id="IPR024674">
    <property type="entry name" value="HpaB/PvcC/4-BUDH_N"/>
</dbReference>
<name>A0A0M3AU83_9SPHN</name>
<evidence type="ECO:0000313" key="11">
    <source>
        <dbReference type="Proteomes" id="UP000033874"/>
    </source>
</evidence>
<dbReference type="PIRSF" id="PIRSF500125">
    <property type="entry name" value="4_HPA_large"/>
    <property type="match status" value="1"/>
</dbReference>
<dbReference type="Gene3D" id="1.10.3140.10">
    <property type="entry name" value="4-hydroxybutyryl-coa dehydratase, domain 1"/>
    <property type="match status" value="1"/>
</dbReference>
<evidence type="ECO:0000256" key="3">
    <source>
        <dbReference type="ARBA" id="ARBA00023002"/>
    </source>
</evidence>
<gene>
    <name evidence="10" type="ORF">YP76_13220</name>
</gene>
<feature type="domain" description="HpaB/PvcC/4-BUDH C-terminal" evidence="8">
    <location>
        <begin position="294"/>
        <end position="478"/>
    </location>
</feature>
<keyword evidence="1" id="KW-0285">Flavoprotein</keyword>
<proteinExistence type="inferred from homology"/>
<feature type="binding site" evidence="6">
    <location>
        <begin position="161"/>
        <end position="163"/>
    </location>
    <ligand>
        <name>FAD</name>
        <dbReference type="ChEBI" id="CHEBI:57692"/>
    </ligand>
</feature>
<keyword evidence="11" id="KW-1185">Reference proteome</keyword>
<dbReference type="FunFam" id="1.10.3140.10:FF:000001">
    <property type="entry name" value="4-hydroxyphenylacetate 3-monooxygenase oxygenase component"/>
    <property type="match status" value="1"/>
</dbReference>
<keyword evidence="3" id="KW-0560">Oxidoreductase</keyword>
<sequence>MTDTDPRPANAPAKQASRPPTGKEYLESLQDGREIWIYGKRVKDVTTDPCFRNSAQSVARLYDALHAPESKDILTCPTDTGNGGYTHAFFRAPKTREDLAHARDAIEYWQRMVYGWMGRTPDYKASFTGVFGANPDHFAPFADTARNWYARAQNEVLFLNHAIVNPPVDRNRPVDEVEDVFVHAVKETDAGIVVRGAKVVATGSALTQANFCASNRGTLRKREYALAFFAPMDTPGVKLICRHSYELAAAATGSPFDYPLSSRLDENDAVLVFDNAFIPWENVFFYGDVEKSDKLMQNARTTGRVVIQAFTRLKVKLDFIIGLVMKASRIAGTHEMRTNQVLIGELIMYRNVIKGLTDAMIAHPDELHGDYITFNETYGMTLRGLGPHIYTRMRDIVQKVSSSSLIYLNSNSVDFQNEELRPYLDVYLRGSDGITAEERSKTMKLLWDSVSSEFGARHELYERNYLGGHEDVLMGPLFRALANGDAKRFADLTEQCMDEYDINGWKMPGFYNGDDIRVFGR</sequence>
<keyword evidence="4" id="KW-0503">Monooxygenase</keyword>
<feature type="binding site" evidence="6">
    <location>
        <position position="202"/>
    </location>
    <ligand>
        <name>FAD</name>
        <dbReference type="ChEBI" id="CHEBI:57692"/>
    </ligand>
</feature>
<dbReference type="Gene3D" id="1.20.140.10">
    <property type="entry name" value="Butyryl-CoA Dehydrogenase, subunit A, domain 3"/>
    <property type="match status" value="1"/>
</dbReference>
<evidence type="ECO:0000313" key="10">
    <source>
        <dbReference type="EMBL" id="KKW92114.1"/>
    </source>
</evidence>
<dbReference type="InterPro" id="IPR046373">
    <property type="entry name" value="Acyl-CoA_Oxase/DH_mid-dom_sf"/>
</dbReference>
<evidence type="ECO:0000259" key="8">
    <source>
        <dbReference type="Pfam" id="PF03241"/>
    </source>
</evidence>
<dbReference type="FunFam" id="2.40.110.10:FF:000026">
    <property type="entry name" value="4-hydroxyphenylacetate 3-monooxygenase oxygenase component"/>
    <property type="match status" value="1"/>
</dbReference>
<reference evidence="10 11" key="1">
    <citation type="submission" date="2015-04" db="EMBL/GenBank/DDBJ databases">
        <title>Genome sequence of aromatic hydrocarbons-degrading Sphingobium chungbukense DJ77.</title>
        <authorList>
            <person name="Kim Y.-C."/>
            <person name="Chae J.-C."/>
        </authorList>
    </citation>
    <scope>NUCLEOTIDE SEQUENCE [LARGE SCALE GENOMIC DNA]</scope>
    <source>
        <strain evidence="10 11">DJ77</strain>
    </source>
</reference>
<comment type="caution">
    <text evidence="10">The sequence shown here is derived from an EMBL/GenBank/DDBJ whole genome shotgun (WGS) entry which is preliminary data.</text>
</comment>
<dbReference type="SUPFAM" id="SSF56645">
    <property type="entry name" value="Acyl-CoA dehydrogenase NM domain-like"/>
    <property type="match status" value="1"/>
</dbReference>
<dbReference type="PATRIC" id="fig|56193.3.peg.2752"/>
<dbReference type="Gene3D" id="2.40.110.10">
    <property type="entry name" value="Butyryl-CoA Dehydrogenase, subunit A, domain 2"/>
    <property type="match status" value="1"/>
</dbReference>
<dbReference type="Proteomes" id="UP000033874">
    <property type="component" value="Unassembled WGS sequence"/>
</dbReference>
<feature type="region of interest" description="Disordered" evidence="7">
    <location>
        <begin position="1"/>
        <end position="23"/>
    </location>
</feature>
<dbReference type="PANTHER" id="PTHR36117">
    <property type="entry name" value="4-HYDROXYPHENYLACETATE 3-MONOOXYGENASE-RELATED"/>
    <property type="match status" value="1"/>
</dbReference>
<evidence type="ECO:0000256" key="2">
    <source>
        <dbReference type="ARBA" id="ARBA00022827"/>
    </source>
</evidence>
<dbReference type="GO" id="GO:0016712">
    <property type="term" value="F:oxidoreductase activity, acting on paired donors, with incorporation or reduction of molecular oxygen, reduced flavin or flavoprotein as one donor, and incorporation of one atom of oxygen"/>
    <property type="evidence" value="ECO:0007669"/>
    <property type="project" value="UniProtKB-ARBA"/>
</dbReference>
<dbReference type="GO" id="GO:0016627">
    <property type="term" value="F:oxidoreductase activity, acting on the CH-CH group of donors"/>
    <property type="evidence" value="ECO:0007669"/>
    <property type="project" value="InterPro"/>
</dbReference>
<dbReference type="AlphaFoldDB" id="A0A0M3AU83"/>
<feature type="domain" description="HpaB/PvcC/4-BUDH N-terminal" evidence="9">
    <location>
        <begin position="21"/>
        <end position="284"/>
    </location>
</feature>
<dbReference type="InterPro" id="IPR009100">
    <property type="entry name" value="AcylCoA_DH/oxidase_NM_dom_sf"/>
</dbReference>
<dbReference type="InterPro" id="IPR004925">
    <property type="entry name" value="HpaB/PvcC/4-BUDH"/>
</dbReference>
<dbReference type="Pfam" id="PF11794">
    <property type="entry name" value="HpaB_N"/>
    <property type="match status" value="1"/>
</dbReference>
<protein>
    <submittedName>
        <fullName evidence="10">Pyoverdin chromophore biosynthetic protein pvcC</fullName>
    </submittedName>
</protein>
<dbReference type="InterPro" id="IPR036250">
    <property type="entry name" value="AcylCo_DH-like_C"/>
</dbReference>
<accession>A0A0M3AU83</accession>
<organism evidence="10 11">
    <name type="scientific">Sphingobium chungbukense</name>
    <dbReference type="NCBI Taxonomy" id="56193"/>
    <lineage>
        <taxon>Bacteria</taxon>
        <taxon>Pseudomonadati</taxon>
        <taxon>Pseudomonadota</taxon>
        <taxon>Alphaproteobacteria</taxon>
        <taxon>Sphingomonadales</taxon>
        <taxon>Sphingomonadaceae</taxon>
        <taxon>Sphingobium</taxon>
    </lineage>
</organism>
<dbReference type="PIRSF" id="PIRSF000331">
    <property type="entry name" value="HpaA_HpaB"/>
    <property type="match status" value="1"/>
</dbReference>
<dbReference type="InterPro" id="IPR024677">
    <property type="entry name" value="HpaB/PvcC"/>
</dbReference>
<dbReference type="PANTHER" id="PTHR36117:SF3">
    <property type="entry name" value="4-HYDROXYPHENYLACETATE 3-MONOOXYGENASE-RELATED"/>
    <property type="match status" value="1"/>
</dbReference>